<organism evidence="9 10">
    <name type="scientific">Wenjunlia vitaminophila</name>
    <name type="common">Streptomyces vitaminophilus</name>
    <dbReference type="NCBI Taxonomy" id="76728"/>
    <lineage>
        <taxon>Bacteria</taxon>
        <taxon>Bacillati</taxon>
        <taxon>Actinomycetota</taxon>
        <taxon>Actinomycetes</taxon>
        <taxon>Kitasatosporales</taxon>
        <taxon>Streptomycetaceae</taxon>
        <taxon>Wenjunlia</taxon>
    </lineage>
</organism>
<feature type="domain" description="ABC transmembrane type-1" evidence="8">
    <location>
        <begin position="95"/>
        <end position="297"/>
    </location>
</feature>
<evidence type="ECO:0000313" key="10">
    <source>
        <dbReference type="Proteomes" id="UP000050867"/>
    </source>
</evidence>
<feature type="transmembrane region" description="Helical" evidence="7">
    <location>
        <begin position="274"/>
        <end position="300"/>
    </location>
</feature>
<evidence type="ECO:0000256" key="6">
    <source>
        <dbReference type="ARBA" id="ARBA00023136"/>
    </source>
</evidence>
<dbReference type="GO" id="GO:0005886">
    <property type="term" value="C:plasma membrane"/>
    <property type="evidence" value="ECO:0007669"/>
    <property type="project" value="UniProtKB-SubCell"/>
</dbReference>
<dbReference type="PANTHER" id="PTHR43163:SF7">
    <property type="entry name" value="DIPEPTIDE-TRANSPORT INTEGRAL MEMBRANE PROTEIN ABC TRANSPORTER DPPB-RELATED"/>
    <property type="match status" value="1"/>
</dbReference>
<dbReference type="Pfam" id="PF00528">
    <property type="entry name" value="BPD_transp_1"/>
    <property type="match status" value="1"/>
</dbReference>
<keyword evidence="6 7" id="KW-0472">Membrane</keyword>
<dbReference type="STRING" id="76728.AQ490_11885"/>
<dbReference type="Proteomes" id="UP000050867">
    <property type="component" value="Unassembled WGS sequence"/>
</dbReference>
<dbReference type="Gene3D" id="1.10.3720.10">
    <property type="entry name" value="MetI-like"/>
    <property type="match status" value="1"/>
</dbReference>
<feature type="transmembrane region" description="Helical" evidence="7">
    <location>
        <begin position="101"/>
        <end position="122"/>
    </location>
</feature>
<dbReference type="PANTHER" id="PTHR43163">
    <property type="entry name" value="DIPEPTIDE TRANSPORT SYSTEM PERMEASE PROTEIN DPPB-RELATED"/>
    <property type="match status" value="1"/>
</dbReference>
<dbReference type="InterPro" id="IPR035906">
    <property type="entry name" value="MetI-like_sf"/>
</dbReference>
<keyword evidence="4 7" id="KW-0812">Transmembrane</keyword>
<comment type="caution">
    <text evidence="9">The sequence shown here is derived from an EMBL/GenBank/DDBJ whole genome shotgun (WGS) entry which is preliminary data.</text>
</comment>
<dbReference type="SUPFAM" id="SSF161098">
    <property type="entry name" value="MetI-like"/>
    <property type="match status" value="1"/>
</dbReference>
<evidence type="ECO:0000256" key="4">
    <source>
        <dbReference type="ARBA" id="ARBA00022692"/>
    </source>
</evidence>
<evidence type="ECO:0000256" key="1">
    <source>
        <dbReference type="ARBA" id="ARBA00004651"/>
    </source>
</evidence>
<gene>
    <name evidence="9" type="ORF">AQ490_11885</name>
</gene>
<accession>A0A0T6LKE7</accession>
<feature type="transmembrane region" description="Helical" evidence="7">
    <location>
        <begin position="232"/>
        <end position="254"/>
    </location>
</feature>
<evidence type="ECO:0000259" key="8">
    <source>
        <dbReference type="PROSITE" id="PS50928"/>
    </source>
</evidence>
<dbReference type="AlphaFoldDB" id="A0A0T6LKE7"/>
<keyword evidence="2 7" id="KW-0813">Transport</keyword>
<reference evidence="9 10" key="1">
    <citation type="submission" date="2015-10" db="EMBL/GenBank/DDBJ databases">
        <title>Draft genome sequence of pyrrolomycin-producing Streptomyces vitaminophilus.</title>
        <authorList>
            <person name="Graham D.E."/>
            <person name="Mahan K.M."/>
            <person name="Klingeman D.M."/>
            <person name="Hettich R.L."/>
            <person name="Parry R.J."/>
        </authorList>
    </citation>
    <scope>NUCLEOTIDE SEQUENCE [LARGE SCALE GENOMIC DNA]</scope>
    <source>
        <strain evidence="9 10">ATCC 31673</strain>
    </source>
</reference>
<sequence>MSAYALKRLLRAVPVVIGATFVVFLLAFAVPGDPAQALAGERAADPAFTAVIEAKYHLDEPLLQQYGRFLLGAVQGDFGETYSGQQVSGVLADRFAVSLRLATTALVIEAVLGIGLGVVAALRRDRFADHAIRLLSLVALSLPFFVTAFVLQFLLGARLELFPVAGIEDGLRSYLLPGFVLASFSIAYVTRLTRSSLLDSLSEQYVKTAVAKGVRWRTVVTRHGLRNSMIPVVTFLGLEFGAMLNATVIIESIFNLPGVGQGLARAIYLGERTMIVGIVTALVLVYIVLNLIIDLLYAVLDPRIRYE</sequence>
<name>A0A0T6LKE7_WENVI</name>
<proteinExistence type="inferred from homology"/>
<dbReference type="EMBL" id="LLZU01000039">
    <property type="protein sequence ID" value="KRV46573.1"/>
    <property type="molecule type" value="Genomic_DNA"/>
</dbReference>
<dbReference type="GO" id="GO:0055085">
    <property type="term" value="P:transmembrane transport"/>
    <property type="evidence" value="ECO:0007669"/>
    <property type="project" value="InterPro"/>
</dbReference>
<dbReference type="PROSITE" id="PS50928">
    <property type="entry name" value="ABC_TM1"/>
    <property type="match status" value="1"/>
</dbReference>
<comment type="similarity">
    <text evidence="7">Belongs to the binding-protein-dependent transport system permease family.</text>
</comment>
<evidence type="ECO:0000256" key="3">
    <source>
        <dbReference type="ARBA" id="ARBA00022475"/>
    </source>
</evidence>
<keyword evidence="3" id="KW-1003">Cell membrane</keyword>
<dbReference type="InterPro" id="IPR045621">
    <property type="entry name" value="BPD_transp_1_N"/>
</dbReference>
<evidence type="ECO:0000256" key="7">
    <source>
        <dbReference type="RuleBase" id="RU363032"/>
    </source>
</evidence>
<dbReference type="CDD" id="cd06261">
    <property type="entry name" value="TM_PBP2"/>
    <property type="match status" value="1"/>
</dbReference>
<dbReference type="Pfam" id="PF19300">
    <property type="entry name" value="BPD_transp_1_N"/>
    <property type="match status" value="1"/>
</dbReference>
<evidence type="ECO:0000313" key="9">
    <source>
        <dbReference type="EMBL" id="KRV46573.1"/>
    </source>
</evidence>
<evidence type="ECO:0000256" key="2">
    <source>
        <dbReference type="ARBA" id="ARBA00022448"/>
    </source>
</evidence>
<feature type="transmembrane region" description="Helical" evidence="7">
    <location>
        <begin position="174"/>
        <end position="192"/>
    </location>
</feature>
<dbReference type="InterPro" id="IPR000515">
    <property type="entry name" value="MetI-like"/>
</dbReference>
<dbReference type="RefSeq" id="WP_018385696.1">
    <property type="nucleotide sequence ID" value="NZ_LLZU01000039.1"/>
</dbReference>
<feature type="transmembrane region" description="Helical" evidence="7">
    <location>
        <begin position="12"/>
        <end position="30"/>
    </location>
</feature>
<protein>
    <submittedName>
        <fullName evidence="9">ABC transporter permease</fullName>
    </submittedName>
</protein>
<evidence type="ECO:0000256" key="5">
    <source>
        <dbReference type="ARBA" id="ARBA00022989"/>
    </source>
</evidence>
<dbReference type="OrthoDB" id="3171583at2"/>
<feature type="transmembrane region" description="Helical" evidence="7">
    <location>
        <begin position="134"/>
        <end position="154"/>
    </location>
</feature>
<keyword evidence="10" id="KW-1185">Reference proteome</keyword>
<comment type="subcellular location">
    <subcellularLocation>
        <location evidence="1 7">Cell membrane</location>
        <topology evidence="1 7">Multi-pass membrane protein</topology>
    </subcellularLocation>
</comment>
<dbReference type="eggNOG" id="COG0601">
    <property type="taxonomic scope" value="Bacteria"/>
</dbReference>
<keyword evidence="5 7" id="KW-1133">Transmembrane helix</keyword>